<keyword evidence="2" id="KW-1185">Reference proteome</keyword>
<protein>
    <submittedName>
        <fullName evidence="1">14561_t:CDS:1</fullName>
    </submittedName>
</protein>
<dbReference type="EMBL" id="CAJVPU010012586">
    <property type="protein sequence ID" value="CAG8624845.1"/>
    <property type="molecule type" value="Genomic_DNA"/>
</dbReference>
<evidence type="ECO:0000313" key="2">
    <source>
        <dbReference type="Proteomes" id="UP000789702"/>
    </source>
</evidence>
<comment type="caution">
    <text evidence="1">The sequence shown here is derived from an EMBL/GenBank/DDBJ whole genome shotgun (WGS) entry which is preliminary data.</text>
</comment>
<feature type="non-terminal residue" evidence="1">
    <location>
        <position position="1"/>
    </location>
</feature>
<accession>A0ACA9MZQ2</accession>
<dbReference type="Proteomes" id="UP000789702">
    <property type="component" value="Unassembled WGS sequence"/>
</dbReference>
<organism evidence="1 2">
    <name type="scientific">Dentiscutata heterogama</name>
    <dbReference type="NCBI Taxonomy" id="1316150"/>
    <lineage>
        <taxon>Eukaryota</taxon>
        <taxon>Fungi</taxon>
        <taxon>Fungi incertae sedis</taxon>
        <taxon>Mucoromycota</taxon>
        <taxon>Glomeromycotina</taxon>
        <taxon>Glomeromycetes</taxon>
        <taxon>Diversisporales</taxon>
        <taxon>Gigasporaceae</taxon>
        <taxon>Dentiscutata</taxon>
    </lineage>
</organism>
<evidence type="ECO:0000313" key="1">
    <source>
        <dbReference type="EMBL" id="CAG8624845.1"/>
    </source>
</evidence>
<name>A0ACA9MZQ2_9GLOM</name>
<proteinExistence type="predicted"/>
<gene>
    <name evidence="1" type="ORF">DHETER_LOCUS8164</name>
</gene>
<feature type="non-terminal residue" evidence="1">
    <location>
        <position position="106"/>
    </location>
</feature>
<sequence>KHGGGSERSEMWLYFTKVIWTKEKKTAQCKNCNHEPFSCGVNGTTKPLWQHLESAHWAKYVLKNLLISASISTEVDNIKLCNMFARWIIYRQRPFSLIEDPELTEI</sequence>
<reference evidence="1" key="1">
    <citation type="submission" date="2021-06" db="EMBL/GenBank/DDBJ databases">
        <authorList>
            <person name="Kallberg Y."/>
            <person name="Tangrot J."/>
            <person name="Rosling A."/>
        </authorList>
    </citation>
    <scope>NUCLEOTIDE SEQUENCE</scope>
    <source>
        <strain evidence="1">IL203A</strain>
    </source>
</reference>